<feature type="signal peptide" evidence="2">
    <location>
        <begin position="1"/>
        <end position="36"/>
    </location>
</feature>
<dbReference type="InterPro" id="IPR050570">
    <property type="entry name" value="Cell_wall_metabolism_enzyme"/>
</dbReference>
<name>A0ABX5EEW5_9MICO</name>
<dbReference type="Proteomes" id="UP000239895">
    <property type="component" value="Unassembled WGS sequence"/>
</dbReference>
<sequence length="180" mass="18122">MPRFARTSPAHLHAVLATALTVLALVGASATTTVQAATGSTPGAWQPPTPGDVVRRFDLPARPWLPGHRGIDLAAPAGTPVVSPAPGVVTFAGQVGGKPVVVVSHGDLRSTLEPVEPGTRVGDHVHAGGLVGRVAAVGGSSHCAPTGCLHWGVRRGTAYLDPLALLGRAAPIVLLPLPTA</sequence>
<evidence type="ECO:0000256" key="1">
    <source>
        <dbReference type="ARBA" id="ARBA00022729"/>
    </source>
</evidence>
<evidence type="ECO:0000256" key="2">
    <source>
        <dbReference type="SAM" id="SignalP"/>
    </source>
</evidence>
<gene>
    <name evidence="4" type="ORF">BCL65_107153</name>
</gene>
<dbReference type="PANTHER" id="PTHR21666:SF289">
    <property type="entry name" value="L-ALA--D-GLU ENDOPEPTIDASE"/>
    <property type="match status" value="1"/>
</dbReference>
<keyword evidence="1 2" id="KW-0732">Signal</keyword>
<dbReference type="Gene3D" id="2.70.70.10">
    <property type="entry name" value="Glucose Permease (Domain IIA)"/>
    <property type="match status" value="1"/>
</dbReference>
<dbReference type="SUPFAM" id="SSF51261">
    <property type="entry name" value="Duplicated hybrid motif"/>
    <property type="match status" value="1"/>
</dbReference>
<evidence type="ECO:0000313" key="4">
    <source>
        <dbReference type="EMBL" id="PRZ05665.1"/>
    </source>
</evidence>
<feature type="domain" description="M23ase beta-sheet core" evidence="3">
    <location>
        <begin position="67"/>
        <end position="162"/>
    </location>
</feature>
<dbReference type="EMBL" id="PVTX01000007">
    <property type="protein sequence ID" value="PRZ05665.1"/>
    <property type="molecule type" value="Genomic_DNA"/>
</dbReference>
<comment type="caution">
    <text evidence="4">The sequence shown here is derived from an EMBL/GenBank/DDBJ whole genome shotgun (WGS) entry which is preliminary data.</text>
</comment>
<feature type="chain" id="PRO_5045933385" evidence="2">
    <location>
        <begin position="37"/>
        <end position="180"/>
    </location>
</feature>
<evidence type="ECO:0000259" key="3">
    <source>
        <dbReference type="Pfam" id="PF01551"/>
    </source>
</evidence>
<dbReference type="PANTHER" id="PTHR21666">
    <property type="entry name" value="PEPTIDASE-RELATED"/>
    <property type="match status" value="1"/>
</dbReference>
<dbReference type="InterPro" id="IPR016047">
    <property type="entry name" value="M23ase_b-sheet_dom"/>
</dbReference>
<dbReference type="Pfam" id="PF01551">
    <property type="entry name" value="Peptidase_M23"/>
    <property type="match status" value="1"/>
</dbReference>
<organism evidence="4 5">
    <name type="scientific">Isoptericola halotolerans</name>
    <dbReference type="NCBI Taxonomy" id="300560"/>
    <lineage>
        <taxon>Bacteria</taxon>
        <taxon>Bacillati</taxon>
        <taxon>Actinomycetota</taxon>
        <taxon>Actinomycetes</taxon>
        <taxon>Micrococcales</taxon>
        <taxon>Promicromonosporaceae</taxon>
        <taxon>Isoptericola</taxon>
    </lineage>
</organism>
<evidence type="ECO:0000313" key="5">
    <source>
        <dbReference type="Proteomes" id="UP000239895"/>
    </source>
</evidence>
<proteinExistence type="predicted"/>
<keyword evidence="5" id="KW-1185">Reference proteome</keyword>
<dbReference type="CDD" id="cd12797">
    <property type="entry name" value="M23_peptidase"/>
    <property type="match status" value="1"/>
</dbReference>
<reference evidence="4 5" key="1">
    <citation type="submission" date="2018-03" db="EMBL/GenBank/DDBJ databases">
        <title>Comparative analysis of microorganisms from saline springs in Andes Mountain Range, Colombia.</title>
        <authorList>
            <person name="Rubin E."/>
        </authorList>
    </citation>
    <scope>NUCLEOTIDE SEQUENCE [LARGE SCALE GENOMIC DNA]</scope>
    <source>
        <strain evidence="4 5">CG 23</strain>
    </source>
</reference>
<accession>A0ABX5EEW5</accession>
<dbReference type="InterPro" id="IPR011055">
    <property type="entry name" value="Dup_hybrid_motif"/>
</dbReference>
<protein>
    <submittedName>
        <fullName evidence="4">Peptidase M23-like protein</fullName>
    </submittedName>
</protein>
<dbReference type="RefSeq" id="WP_106268121.1">
    <property type="nucleotide sequence ID" value="NZ_PVTX01000007.1"/>
</dbReference>